<accession>A0ABR4Q504</accession>
<sequence length="977" mass="108450">MCHGKSGTGGSFRVLAIHFGDHRRRVSFHRRHFGSVLAFILEAFATFQTPISVMTSSPPTSSNSSPKSSRQGHQQYQDALQYAKRFSCGFDQRRIDISDEDISDDEPRPRLPITTGNLNKWTNMLHGWQERYFVLKDGVLSYFRNSDDVAEGCRGAIRLKNAQVQPHPYDDCRIDVSLGDSTWYFRCPSAQSRRHWVECIEKHRLAESGYCSEQALTTQSSLLSLNSITSISNQGGSGVIRGQSLFDRVAEIESLKTVLCQQAEKLQAYLATCHRIAVQAEEAGGYDHLLESTVFEEVLCQLRQELSTLRATPPHRTHTMSEKTPQPSFEESNADTDDRDSLVSDMSSDELIFSTPPPVDATVMQQNSGSQIHEVSSLPVVFFNCPPVVPGASPPKTNSVISPDSGDEGARTPKASITSRSYGGGGGGSGFFSRFLPFRGNANSNTNASANAACLSTANAGSGNQSKSSISSSKGKNKSEPSLHVSRMHDFGILLNHFGALSIEFGTEVDLFRSTSSALQSALSRTVEVFNQREDTWRRRFERETERRRTLERQLKTAQEAVAATRLNASLLTRRNIRMVPGKAHQRSHSHGGQQSLYGNQLFPQLATAPSTAVTTAADAVTSPVAGGEMFIVEERGPDFAEGGSEYTVCEEHFYDAIDAQIDKMHQDEACLMALKSVGDKLRSADAMPPSHPLYAEVTKISEDRMNILRGGFPSSEGEVGSVNNGWTILAKQGEMTIYNREVESADGTYLDPLQAVHKVPQVTAREMCEAFWDVQYRLDWEITVDQAPTVIEVCGDDTVLQYQSYKRVWPATQRDSLFWSHMRRLDSTQFPVDEALTAAGLVVLDTWMVVNYSTKYGEERLPPSAKTPSFIRLVVDVEMFCQTLWHPPTPDFDVSTLPDAAQLQSLSPEEQMARWEAAGVKREALQCRLLYASQINPGGWAPAAVVRTMARREYPHFLRRISDFVIGRTAEKPLKF</sequence>
<dbReference type="SUPFAM" id="SSF55961">
    <property type="entry name" value="Bet v1-like"/>
    <property type="match status" value="1"/>
</dbReference>
<dbReference type="Gene3D" id="3.30.530.20">
    <property type="match status" value="1"/>
</dbReference>
<dbReference type="Pfam" id="PF01852">
    <property type="entry name" value="START"/>
    <property type="match status" value="1"/>
</dbReference>
<dbReference type="SUPFAM" id="SSF50729">
    <property type="entry name" value="PH domain-like"/>
    <property type="match status" value="1"/>
</dbReference>
<dbReference type="InterPro" id="IPR001849">
    <property type="entry name" value="PH_domain"/>
</dbReference>
<evidence type="ECO:0000256" key="3">
    <source>
        <dbReference type="SAM" id="Coils"/>
    </source>
</evidence>
<evidence type="ECO:0000259" key="5">
    <source>
        <dbReference type="PROSITE" id="PS50003"/>
    </source>
</evidence>
<dbReference type="PROSITE" id="PS50848">
    <property type="entry name" value="START"/>
    <property type="match status" value="1"/>
</dbReference>
<comment type="subcellular location">
    <subcellularLocation>
        <location evidence="1">Endoplasmic reticulum</location>
    </subcellularLocation>
</comment>
<dbReference type="Gene3D" id="2.30.29.30">
    <property type="entry name" value="Pleckstrin-homology domain (PH domain)/Phosphotyrosine-binding domain (PTB)"/>
    <property type="match status" value="1"/>
</dbReference>
<dbReference type="PROSITE" id="PS50003">
    <property type="entry name" value="PH_DOMAIN"/>
    <property type="match status" value="1"/>
</dbReference>
<dbReference type="InterPro" id="IPR023393">
    <property type="entry name" value="START-like_dom_sf"/>
</dbReference>
<feature type="compositionally biased region" description="Low complexity" evidence="4">
    <location>
        <begin position="55"/>
        <end position="69"/>
    </location>
</feature>
<dbReference type="SMART" id="SM00233">
    <property type="entry name" value="PH"/>
    <property type="match status" value="1"/>
</dbReference>
<evidence type="ECO:0000256" key="4">
    <source>
        <dbReference type="SAM" id="MobiDB-lite"/>
    </source>
</evidence>
<feature type="domain" description="PH" evidence="5">
    <location>
        <begin position="111"/>
        <end position="205"/>
    </location>
</feature>
<feature type="region of interest" description="Disordered" evidence="4">
    <location>
        <begin position="55"/>
        <end position="76"/>
    </location>
</feature>
<dbReference type="Pfam" id="PF00169">
    <property type="entry name" value="PH"/>
    <property type="match status" value="1"/>
</dbReference>
<feature type="compositionally biased region" description="Low complexity" evidence="4">
    <location>
        <begin position="458"/>
        <end position="474"/>
    </location>
</feature>
<dbReference type="Proteomes" id="UP001651158">
    <property type="component" value="Unassembled WGS sequence"/>
</dbReference>
<feature type="compositionally biased region" description="Polar residues" evidence="4">
    <location>
        <begin position="322"/>
        <end position="331"/>
    </location>
</feature>
<dbReference type="PANTHER" id="PTHR19308">
    <property type="entry name" value="PHOSPHATIDYLCHOLINE TRANSFER PROTEIN"/>
    <property type="match status" value="1"/>
</dbReference>
<keyword evidence="8" id="KW-1185">Reference proteome</keyword>
<feature type="coiled-coil region" evidence="3">
    <location>
        <begin position="541"/>
        <end position="568"/>
    </location>
</feature>
<dbReference type="EMBL" id="JAKROA010000011">
    <property type="protein sequence ID" value="KAL5104761.1"/>
    <property type="molecule type" value="Genomic_DNA"/>
</dbReference>
<keyword evidence="3" id="KW-0175">Coiled coil</keyword>
<evidence type="ECO:0000313" key="7">
    <source>
        <dbReference type="EMBL" id="KAL5104761.1"/>
    </source>
</evidence>
<dbReference type="InterPro" id="IPR002913">
    <property type="entry name" value="START_lipid-bd_dom"/>
</dbReference>
<feature type="domain" description="START" evidence="6">
    <location>
        <begin position="724"/>
        <end position="971"/>
    </location>
</feature>
<name>A0ABR4Q504_9CEST</name>
<evidence type="ECO:0000313" key="8">
    <source>
        <dbReference type="Proteomes" id="UP001651158"/>
    </source>
</evidence>
<evidence type="ECO:0000259" key="6">
    <source>
        <dbReference type="PROSITE" id="PS50848"/>
    </source>
</evidence>
<proteinExistence type="predicted"/>
<feature type="region of interest" description="Disordered" evidence="4">
    <location>
        <begin position="458"/>
        <end position="482"/>
    </location>
</feature>
<gene>
    <name evidence="7" type="ORF">TcWFU_008956</name>
</gene>
<feature type="region of interest" description="Disordered" evidence="4">
    <location>
        <begin position="392"/>
        <end position="423"/>
    </location>
</feature>
<evidence type="ECO:0008006" key="9">
    <source>
        <dbReference type="Google" id="ProtNLM"/>
    </source>
</evidence>
<evidence type="ECO:0000256" key="2">
    <source>
        <dbReference type="ARBA" id="ARBA00022824"/>
    </source>
</evidence>
<dbReference type="InterPro" id="IPR051213">
    <property type="entry name" value="START_lipid_transfer"/>
</dbReference>
<evidence type="ECO:0000256" key="1">
    <source>
        <dbReference type="ARBA" id="ARBA00004240"/>
    </source>
</evidence>
<dbReference type="PANTHER" id="PTHR19308:SF53">
    <property type="entry name" value="CERAMIDE TRANSFER PROTEIN"/>
    <property type="match status" value="1"/>
</dbReference>
<protein>
    <recommendedName>
        <fullName evidence="9">Collagen type IV alpha-3-binding protein</fullName>
    </recommendedName>
</protein>
<feature type="region of interest" description="Disordered" evidence="4">
    <location>
        <begin position="310"/>
        <end position="343"/>
    </location>
</feature>
<keyword evidence="2" id="KW-0256">Endoplasmic reticulum</keyword>
<reference evidence="7 8" key="1">
    <citation type="journal article" date="2022" name="Front. Cell. Infect. Microbiol.">
        <title>The Genomes of Two Strains of Taenia crassiceps the Animal Model for the Study of Human Cysticercosis.</title>
        <authorList>
            <person name="Bobes R.J."/>
            <person name="Estrada K."/>
            <person name="Rios-Valencia D.G."/>
            <person name="Calderon-Gallegos A."/>
            <person name="de la Torre P."/>
            <person name="Carrero J.C."/>
            <person name="Sanchez-Flores A."/>
            <person name="Laclette J.P."/>
        </authorList>
    </citation>
    <scope>NUCLEOTIDE SEQUENCE [LARGE SCALE GENOMIC DNA]</scope>
    <source>
        <strain evidence="7">WFUcys</strain>
    </source>
</reference>
<organism evidence="7 8">
    <name type="scientific">Taenia crassiceps</name>
    <dbReference type="NCBI Taxonomy" id="6207"/>
    <lineage>
        <taxon>Eukaryota</taxon>
        <taxon>Metazoa</taxon>
        <taxon>Spiralia</taxon>
        <taxon>Lophotrochozoa</taxon>
        <taxon>Platyhelminthes</taxon>
        <taxon>Cestoda</taxon>
        <taxon>Eucestoda</taxon>
        <taxon>Cyclophyllidea</taxon>
        <taxon>Taeniidae</taxon>
        <taxon>Taenia</taxon>
    </lineage>
</organism>
<comment type="caution">
    <text evidence="7">The sequence shown here is derived from an EMBL/GenBank/DDBJ whole genome shotgun (WGS) entry which is preliminary data.</text>
</comment>
<dbReference type="InterPro" id="IPR011993">
    <property type="entry name" value="PH-like_dom_sf"/>
</dbReference>